<gene>
    <name evidence="1" type="ORF">JIN78_15330</name>
</gene>
<comment type="caution">
    <text evidence="1">The sequence shown here is derived from an EMBL/GenBank/DDBJ whole genome shotgun (WGS) entry which is preliminary data.</text>
</comment>
<reference evidence="1" key="1">
    <citation type="submission" date="2021-01" db="EMBL/GenBank/DDBJ databases">
        <title>Modified the classification status of verrucomicrobia.</title>
        <authorList>
            <person name="Feng X."/>
        </authorList>
    </citation>
    <scope>NUCLEOTIDE SEQUENCE</scope>
    <source>
        <strain evidence="1">KCTC 12986</strain>
    </source>
</reference>
<dbReference type="Proteomes" id="UP000604083">
    <property type="component" value="Unassembled WGS sequence"/>
</dbReference>
<dbReference type="AlphaFoldDB" id="A0A934VNV0"/>
<protein>
    <submittedName>
        <fullName evidence="1">Uncharacterized protein</fullName>
    </submittedName>
</protein>
<accession>A0A934VNV0</accession>
<proteinExistence type="predicted"/>
<evidence type="ECO:0000313" key="1">
    <source>
        <dbReference type="EMBL" id="MBK1835441.1"/>
    </source>
</evidence>
<evidence type="ECO:0000313" key="2">
    <source>
        <dbReference type="Proteomes" id="UP000604083"/>
    </source>
</evidence>
<dbReference type="EMBL" id="JAENIO010000053">
    <property type="protein sequence ID" value="MBK1835441.1"/>
    <property type="molecule type" value="Genomic_DNA"/>
</dbReference>
<dbReference type="RefSeq" id="WP_200392874.1">
    <property type="nucleotide sequence ID" value="NZ_JAENIO010000053.1"/>
</dbReference>
<sequence length="138" mass="15530">MTQSLLRSLLVVGGFVFAFLVPLVASEVARGPLDPPPTPSKTLAVELLTLRDERFAKDYEVAMIVVGEAEFKGLQVPYAASVTYFGPVFENGKKTRQLCTDRFLWNEEYGWFLHDVGERLGRTTVFIWSELKGEVEID</sequence>
<name>A0A934VNV0_9BACT</name>
<organism evidence="1 2">
    <name type="scientific">Roseibacillus ishigakijimensis</name>
    <dbReference type="NCBI Taxonomy" id="454146"/>
    <lineage>
        <taxon>Bacteria</taxon>
        <taxon>Pseudomonadati</taxon>
        <taxon>Verrucomicrobiota</taxon>
        <taxon>Verrucomicrobiia</taxon>
        <taxon>Verrucomicrobiales</taxon>
        <taxon>Verrucomicrobiaceae</taxon>
        <taxon>Roseibacillus</taxon>
    </lineage>
</organism>
<keyword evidence="2" id="KW-1185">Reference proteome</keyword>